<dbReference type="RefSeq" id="WP_085069630.1">
    <property type="nucleotide sequence ID" value="NZ_CP019706.1"/>
</dbReference>
<name>A0A1W6B561_9GAMM</name>
<dbReference type="STRING" id="1891675.B1H58_09230"/>
<proteinExistence type="predicted"/>
<dbReference type="Proteomes" id="UP000192900">
    <property type="component" value="Chromosome"/>
</dbReference>
<reference evidence="1 2" key="1">
    <citation type="submission" date="2017-02" db="EMBL/GenBank/DDBJ databases">
        <title>Complete genome sequence of the drought resistance-promoting endophyte Pantoea alhagi LTYR-11Z.</title>
        <authorList>
            <person name="Zhang L."/>
        </authorList>
    </citation>
    <scope>NUCLEOTIDE SEQUENCE [LARGE SCALE GENOMIC DNA]</scope>
    <source>
        <strain evidence="1 2">LTYR-11Z</strain>
    </source>
</reference>
<accession>A0A1W6B561</accession>
<evidence type="ECO:0000313" key="2">
    <source>
        <dbReference type="Proteomes" id="UP000192900"/>
    </source>
</evidence>
<protein>
    <submittedName>
        <fullName evidence="1">Cytoplasmic protein</fullName>
    </submittedName>
</protein>
<sequence length="103" mass="12241">MHVISKEPFEQAARSFPNDATAIKALYRLVRETNFKTPDELRAAVPSLDNFKYRNKWWVLDVGGNNLRVIAYINFVNKLFYVKHNATHAEYDKLTRYYRENKE</sequence>
<dbReference type="Pfam" id="PF09907">
    <property type="entry name" value="HigB_toxin"/>
    <property type="match status" value="1"/>
</dbReference>
<dbReference type="KEGG" id="palh:B1H58_09230"/>
<dbReference type="GO" id="GO:0003723">
    <property type="term" value="F:RNA binding"/>
    <property type="evidence" value="ECO:0007669"/>
    <property type="project" value="InterPro"/>
</dbReference>
<dbReference type="InterPro" id="IPR018669">
    <property type="entry name" value="Toxin_HigB"/>
</dbReference>
<organism evidence="1 2">
    <name type="scientific">Pantoea alhagi</name>
    <dbReference type="NCBI Taxonomy" id="1891675"/>
    <lineage>
        <taxon>Bacteria</taxon>
        <taxon>Pseudomonadati</taxon>
        <taxon>Pseudomonadota</taxon>
        <taxon>Gammaproteobacteria</taxon>
        <taxon>Enterobacterales</taxon>
        <taxon>Erwiniaceae</taxon>
        <taxon>Pantoea</taxon>
    </lineage>
</organism>
<keyword evidence="2" id="KW-1185">Reference proteome</keyword>
<dbReference type="GO" id="GO:0004519">
    <property type="term" value="F:endonuclease activity"/>
    <property type="evidence" value="ECO:0007669"/>
    <property type="project" value="InterPro"/>
</dbReference>
<dbReference type="OrthoDB" id="9799912at2"/>
<dbReference type="AlphaFoldDB" id="A0A1W6B561"/>
<dbReference type="EMBL" id="CP019706">
    <property type="protein sequence ID" value="ARJ42179.1"/>
    <property type="molecule type" value="Genomic_DNA"/>
</dbReference>
<evidence type="ECO:0000313" key="1">
    <source>
        <dbReference type="EMBL" id="ARJ42179.1"/>
    </source>
</evidence>
<gene>
    <name evidence="1" type="ORF">B1H58_09230</name>
</gene>
<dbReference type="GO" id="GO:0110001">
    <property type="term" value="C:toxin-antitoxin complex"/>
    <property type="evidence" value="ECO:0007669"/>
    <property type="project" value="InterPro"/>
</dbReference>